<dbReference type="InterPro" id="IPR001555">
    <property type="entry name" value="GART_AS"/>
</dbReference>
<keyword evidence="2 6" id="KW-0808">Transferase</keyword>
<feature type="domain" description="Formyl transferase N-terminal" evidence="7">
    <location>
        <begin position="3"/>
        <end position="183"/>
    </location>
</feature>
<reference evidence="9 11" key="2">
    <citation type="submission" date="2018-06" db="EMBL/GenBank/DDBJ databases">
        <authorList>
            <consortium name="Pathogen Informatics"/>
            <person name="Doyle S."/>
        </authorList>
    </citation>
    <scope>NUCLEOTIDE SEQUENCE [LARGE SCALE GENOMIC DNA]</scope>
    <source>
        <strain evidence="9 11">NCTC13832</strain>
    </source>
</reference>
<dbReference type="HAMAP" id="MF_01930">
    <property type="entry name" value="PurN"/>
    <property type="match status" value="1"/>
</dbReference>
<dbReference type="InterPro" id="IPR036477">
    <property type="entry name" value="Formyl_transf_N_sf"/>
</dbReference>
<dbReference type="EMBL" id="JXWY01000107">
    <property type="protein sequence ID" value="KIX90029.1"/>
    <property type="molecule type" value="Genomic_DNA"/>
</dbReference>
<dbReference type="GO" id="GO:0006189">
    <property type="term" value="P:'de novo' IMP biosynthetic process"/>
    <property type="evidence" value="ECO:0007669"/>
    <property type="project" value="UniProtKB-UniRule"/>
</dbReference>
<evidence type="ECO:0000256" key="3">
    <source>
        <dbReference type="ARBA" id="ARBA00022755"/>
    </source>
</evidence>
<dbReference type="Proteomes" id="UP000032366">
    <property type="component" value="Unassembled WGS sequence"/>
</dbReference>
<feature type="binding site" evidence="6">
    <location>
        <position position="108"/>
    </location>
    <ligand>
        <name>(6R)-10-formyltetrahydrofolate</name>
        <dbReference type="ChEBI" id="CHEBI:195366"/>
    </ligand>
</feature>
<accession>A0A0D6XMK0</accession>
<evidence type="ECO:0000313" key="8">
    <source>
        <dbReference type="EMBL" id="KIX90029.1"/>
    </source>
</evidence>
<evidence type="ECO:0000259" key="7">
    <source>
        <dbReference type="Pfam" id="PF00551"/>
    </source>
</evidence>
<dbReference type="InterPro" id="IPR004607">
    <property type="entry name" value="GART"/>
</dbReference>
<dbReference type="Proteomes" id="UP000254100">
    <property type="component" value="Unassembled WGS sequence"/>
</dbReference>
<feature type="active site" description="Proton donor" evidence="6">
    <location>
        <position position="110"/>
    </location>
</feature>
<dbReference type="RefSeq" id="WP_044361360.1">
    <property type="nucleotide sequence ID" value="NZ_JXWY01000107.1"/>
</dbReference>
<comment type="similarity">
    <text evidence="4 6">Belongs to the GART family.</text>
</comment>
<dbReference type="EC" id="2.1.2.2" evidence="6"/>
<keyword evidence="10" id="KW-1185">Reference proteome</keyword>
<proteinExistence type="inferred from homology"/>
<evidence type="ECO:0000256" key="6">
    <source>
        <dbReference type="HAMAP-Rule" id="MF_01930"/>
    </source>
</evidence>
<evidence type="ECO:0000256" key="4">
    <source>
        <dbReference type="ARBA" id="ARBA00038440"/>
    </source>
</evidence>
<dbReference type="STRING" id="569857.TP70_09930"/>
<protein>
    <recommendedName>
        <fullName evidence="6">Phosphoribosylglycinamide formyltransferase</fullName>
        <ecNumber evidence="6">2.1.2.2</ecNumber>
    </recommendedName>
    <alternativeName>
        <fullName evidence="6">5'-phosphoribosylglycinamide transformylase</fullName>
    </alternativeName>
    <alternativeName>
        <fullName evidence="6">GAR transformylase</fullName>
        <shortName evidence="6">GART</shortName>
    </alternativeName>
</protein>
<evidence type="ECO:0000313" key="10">
    <source>
        <dbReference type="Proteomes" id="UP000032366"/>
    </source>
</evidence>
<dbReference type="EMBL" id="UHDT01000001">
    <property type="protein sequence ID" value="SUM57106.1"/>
    <property type="molecule type" value="Genomic_DNA"/>
</dbReference>
<dbReference type="Pfam" id="PF00551">
    <property type="entry name" value="Formyl_trans_N"/>
    <property type="match status" value="1"/>
</dbReference>
<reference evidence="8 10" key="1">
    <citation type="submission" date="2015-01" db="EMBL/GenBank/DDBJ databases">
        <authorList>
            <person name="Guo J."/>
        </authorList>
    </citation>
    <scope>NUCLEOTIDE SEQUENCE [LARGE SCALE GENOMIC DNA]</scope>
    <source>
        <strain evidence="8 10">DSM 22147</strain>
    </source>
</reference>
<dbReference type="InterPro" id="IPR002376">
    <property type="entry name" value="Formyl_transf_N"/>
</dbReference>
<dbReference type="NCBIfam" id="TIGR00639">
    <property type="entry name" value="PurN"/>
    <property type="match status" value="1"/>
</dbReference>
<gene>
    <name evidence="6 9" type="primary">purN</name>
    <name evidence="9" type="ORF">NCTC13832_00774</name>
    <name evidence="8" type="ORF">TP70_09930</name>
</gene>
<keyword evidence="3 6" id="KW-0658">Purine biosynthesis</keyword>
<comment type="function">
    <text evidence="6">Catalyzes the transfer of a formyl group from 10-formyltetrahydrofolate to 5-phospho-ribosyl-glycinamide (GAR), producing 5-phospho-ribosyl-N-formylglycinamide (FGAR) and tetrahydrofolate.</text>
</comment>
<dbReference type="GO" id="GO:0005829">
    <property type="term" value="C:cytosol"/>
    <property type="evidence" value="ECO:0007669"/>
    <property type="project" value="TreeGrafter"/>
</dbReference>
<dbReference type="GO" id="GO:0004644">
    <property type="term" value="F:phosphoribosylglycinamide formyltransferase activity"/>
    <property type="evidence" value="ECO:0007669"/>
    <property type="project" value="UniProtKB-UniRule"/>
</dbReference>
<feature type="binding site" evidence="6">
    <location>
        <position position="66"/>
    </location>
    <ligand>
        <name>(6R)-10-formyltetrahydrofolate</name>
        <dbReference type="ChEBI" id="CHEBI:195366"/>
    </ligand>
</feature>
<organism evidence="9 11">
    <name type="scientific">Staphylococcus microti</name>
    <dbReference type="NCBI Taxonomy" id="569857"/>
    <lineage>
        <taxon>Bacteria</taxon>
        <taxon>Bacillati</taxon>
        <taxon>Bacillota</taxon>
        <taxon>Bacilli</taxon>
        <taxon>Bacillales</taxon>
        <taxon>Staphylococcaceae</taxon>
        <taxon>Staphylococcus</taxon>
    </lineage>
</organism>
<comment type="pathway">
    <text evidence="1 6">Purine metabolism; IMP biosynthesis via de novo pathway; N(2)-formyl-N(1)-(5-phospho-D-ribosyl)glycinamide from N(1)-(5-phospho-D-ribosyl)glycinamide (10-formyl THF route): step 1/1.</text>
</comment>
<feature type="site" description="Raises pKa of active site His" evidence="6">
    <location>
        <position position="146"/>
    </location>
</feature>
<dbReference type="AlphaFoldDB" id="A0A0D6XMK0"/>
<name>A0A0D6XMK0_9STAP</name>
<evidence type="ECO:0000313" key="11">
    <source>
        <dbReference type="Proteomes" id="UP000254100"/>
    </source>
</evidence>
<dbReference type="OrthoDB" id="9806170at2"/>
<evidence type="ECO:0000256" key="2">
    <source>
        <dbReference type="ARBA" id="ARBA00022679"/>
    </source>
</evidence>
<comment type="catalytic activity">
    <reaction evidence="5 6">
        <text>N(1)-(5-phospho-beta-D-ribosyl)glycinamide + (6R)-10-formyltetrahydrofolate = N(2)-formyl-N(1)-(5-phospho-beta-D-ribosyl)glycinamide + (6S)-5,6,7,8-tetrahydrofolate + H(+)</text>
        <dbReference type="Rhea" id="RHEA:15053"/>
        <dbReference type="ChEBI" id="CHEBI:15378"/>
        <dbReference type="ChEBI" id="CHEBI:57453"/>
        <dbReference type="ChEBI" id="CHEBI:143788"/>
        <dbReference type="ChEBI" id="CHEBI:147286"/>
        <dbReference type="ChEBI" id="CHEBI:195366"/>
        <dbReference type="EC" id="2.1.2.2"/>
    </reaction>
</comment>
<evidence type="ECO:0000256" key="5">
    <source>
        <dbReference type="ARBA" id="ARBA00047664"/>
    </source>
</evidence>
<dbReference type="PROSITE" id="PS00373">
    <property type="entry name" value="GART"/>
    <property type="match status" value="1"/>
</dbReference>
<evidence type="ECO:0000256" key="1">
    <source>
        <dbReference type="ARBA" id="ARBA00005054"/>
    </source>
</evidence>
<dbReference type="Gene3D" id="3.40.50.170">
    <property type="entry name" value="Formyl transferase, N-terminal domain"/>
    <property type="match status" value="1"/>
</dbReference>
<evidence type="ECO:0000313" key="9">
    <source>
        <dbReference type="EMBL" id="SUM57106.1"/>
    </source>
</evidence>
<dbReference type="CDD" id="cd08645">
    <property type="entry name" value="FMT_core_GART"/>
    <property type="match status" value="1"/>
</dbReference>
<dbReference type="PANTHER" id="PTHR43369">
    <property type="entry name" value="PHOSPHORIBOSYLGLYCINAMIDE FORMYLTRANSFERASE"/>
    <property type="match status" value="1"/>
</dbReference>
<sequence>MVKVAIFASGSGTNFDNIMRRVKAGELSHIEVTALYTDQPTAACVQLGEQHGLTVHTLSPKTYQNKQAYEADVLSKLKAEQVEWIVLAGYMRLIGKTLLDAYEGRILNIHPSLLPKYKGIDAVGQALNNGENETGSTVHYVDAGMDTGKIIAQRTCPIYKDDTKATLENRIKALEYELYPEVIQQIIR</sequence>
<feature type="binding site" evidence="6">
    <location>
        <begin position="91"/>
        <end position="94"/>
    </location>
    <ligand>
        <name>(6R)-10-formyltetrahydrofolate</name>
        <dbReference type="ChEBI" id="CHEBI:195366"/>
    </ligand>
</feature>
<feature type="binding site" evidence="6">
    <location>
        <begin position="12"/>
        <end position="14"/>
    </location>
    <ligand>
        <name>N(1)-(5-phospho-beta-D-ribosyl)glycinamide</name>
        <dbReference type="ChEBI" id="CHEBI:143788"/>
    </ligand>
</feature>
<dbReference type="SUPFAM" id="SSF53328">
    <property type="entry name" value="Formyltransferase"/>
    <property type="match status" value="1"/>
</dbReference>
<dbReference type="UniPathway" id="UPA00074">
    <property type="reaction ID" value="UER00126"/>
</dbReference>
<dbReference type="PANTHER" id="PTHR43369:SF2">
    <property type="entry name" value="PHOSPHORIBOSYLGLYCINAMIDE FORMYLTRANSFERASE"/>
    <property type="match status" value="1"/>
</dbReference>